<dbReference type="InterPro" id="IPR005538">
    <property type="entry name" value="LrgA/CidA"/>
</dbReference>
<comment type="subcellular location">
    <subcellularLocation>
        <location evidence="1">Cell membrane</location>
        <topology evidence="1">Multi-pass membrane protein</topology>
    </subcellularLocation>
</comment>
<evidence type="ECO:0000256" key="4">
    <source>
        <dbReference type="ARBA" id="ARBA00022989"/>
    </source>
</evidence>
<evidence type="ECO:0000256" key="1">
    <source>
        <dbReference type="ARBA" id="ARBA00004651"/>
    </source>
</evidence>
<keyword evidence="2" id="KW-1003">Cell membrane</keyword>
<accession>A0A368YCD0</accession>
<dbReference type="OrthoDB" id="385012at2"/>
<dbReference type="PANTHER" id="PTHR33931:SF2">
    <property type="entry name" value="HOLIN-LIKE PROTEIN CIDA"/>
    <property type="match status" value="1"/>
</dbReference>
<dbReference type="GO" id="GO:0016787">
    <property type="term" value="F:hydrolase activity"/>
    <property type="evidence" value="ECO:0007669"/>
    <property type="project" value="UniProtKB-KW"/>
</dbReference>
<keyword evidence="4 6" id="KW-1133">Transmembrane helix</keyword>
<gene>
    <name evidence="7" type="ORF">DES41_1011113</name>
</gene>
<keyword evidence="8" id="KW-1185">Reference proteome</keyword>
<keyword evidence="5 6" id="KW-0472">Membrane</keyword>
<proteinExistence type="predicted"/>
<organism evidence="7 8">
    <name type="scientific">Pseudorhodoferax soli</name>
    <dbReference type="NCBI Taxonomy" id="545864"/>
    <lineage>
        <taxon>Bacteria</taxon>
        <taxon>Pseudomonadati</taxon>
        <taxon>Pseudomonadota</taxon>
        <taxon>Betaproteobacteria</taxon>
        <taxon>Burkholderiales</taxon>
        <taxon>Comamonadaceae</taxon>
    </lineage>
</organism>
<dbReference type="GO" id="GO:0005886">
    <property type="term" value="C:plasma membrane"/>
    <property type="evidence" value="ECO:0007669"/>
    <property type="project" value="UniProtKB-SubCell"/>
</dbReference>
<dbReference type="PANTHER" id="PTHR33931">
    <property type="entry name" value="HOLIN-LIKE PROTEIN CIDA-RELATED"/>
    <property type="match status" value="1"/>
</dbReference>
<feature type="transmembrane region" description="Helical" evidence="6">
    <location>
        <begin position="56"/>
        <end position="74"/>
    </location>
</feature>
<evidence type="ECO:0000256" key="2">
    <source>
        <dbReference type="ARBA" id="ARBA00022475"/>
    </source>
</evidence>
<feature type="transmembrane region" description="Helical" evidence="6">
    <location>
        <begin position="25"/>
        <end position="44"/>
    </location>
</feature>
<dbReference type="Proteomes" id="UP000252884">
    <property type="component" value="Unassembled WGS sequence"/>
</dbReference>
<feature type="transmembrane region" description="Helical" evidence="6">
    <location>
        <begin position="86"/>
        <end position="109"/>
    </location>
</feature>
<dbReference type="EMBL" id="QPJK01000001">
    <property type="protein sequence ID" value="RCW76507.1"/>
    <property type="molecule type" value="Genomic_DNA"/>
</dbReference>
<comment type="caution">
    <text evidence="7">The sequence shown here is derived from an EMBL/GenBank/DDBJ whole genome shotgun (WGS) entry which is preliminary data.</text>
</comment>
<evidence type="ECO:0000256" key="3">
    <source>
        <dbReference type="ARBA" id="ARBA00022692"/>
    </source>
</evidence>
<name>A0A368YCD0_9BURK</name>
<dbReference type="RefSeq" id="WP_114466560.1">
    <property type="nucleotide sequence ID" value="NZ_QPJK01000001.1"/>
</dbReference>
<keyword evidence="3 6" id="KW-0812">Transmembrane</keyword>
<evidence type="ECO:0000256" key="6">
    <source>
        <dbReference type="SAM" id="Phobius"/>
    </source>
</evidence>
<dbReference type="AlphaFoldDB" id="A0A368YCD0"/>
<sequence length="115" mass="12386">MLYAIAALFLLQALGDALVRLAGWPLPGSVVGMVALFAGLLVLRRVPAGLEQGAKALLPHMMLLFIPSVTGVMLHFERVAREWRPFLLASVFGAAITLVVTALALKWLLRRQAAA</sequence>
<dbReference type="Pfam" id="PF03788">
    <property type="entry name" value="LrgA"/>
    <property type="match status" value="1"/>
</dbReference>
<evidence type="ECO:0000313" key="8">
    <source>
        <dbReference type="Proteomes" id="UP000252884"/>
    </source>
</evidence>
<keyword evidence="7" id="KW-0378">Hydrolase</keyword>
<evidence type="ECO:0000313" key="7">
    <source>
        <dbReference type="EMBL" id="RCW76507.1"/>
    </source>
</evidence>
<protein>
    <submittedName>
        <fullName evidence="7">Putative effector of murein hydrolase LrgA (UPF0299 family)</fullName>
    </submittedName>
</protein>
<evidence type="ECO:0000256" key="5">
    <source>
        <dbReference type="ARBA" id="ARBA00023136"/>
    </source>
</evidence>
<reference evidence="7 8" key="1">
    <citation type="submission" date="2018-07" db="EMBL/GenBank/DDBJ databases">
        <title>Genomic Encyclopedia of Type Strains, Phase IV (KMG-IV): sequencing the most valuable type-strain genomes for metagenomic binning, comparative biology and taxonomic classification.</title>
        <authorList>
            <person name="Goeker M."/>
        </authorList>
    </citation>
    <scope>NUCLEOTIDE SEQUENCE [LARGE SCALE GENOMIC DNA]</scope>
    <source>
        <strain evidence="7 8">DSM 21634</strain>
    </source>
</reference>